<comment type="caution">
    <text evidence="3">The sequence shown here is derived from an EMBL/GenBank/DDBJ whole genome shotgun (WGS) entry which is preliminary data.</text>
</comment>
<dbReference type="RefSeq" id="WP_208623503.1">
    <property type="nucleotide sequence ID" value="NZ_PTRC01000058.1"/>
</dbReference>
<dbReference type="PRINTS" id="PR01228">
    <property type="entry name" value="EGGSHELL"/>
</dbReference>
<dbReference type="InterPro" id="IPR011050">
    <property type="entry name" value="Pectin_lyase_fold/virulence"/>
</dbReference>
<evidence type="ECO:0000256" key="1">
    <source>
        <dbReference type="ARBA" id="ARBA00022729"/>
    </source>
</evidence>
<dbReference type="NCBIfam" id="TIGR02601">
    <property type="entry name" value="autotrns_rpt"/>
    <property type="match status" value="4"/>
</dbReference>
<evidence type="ECO:0000313" key="3">
    <source>
        <dbReference type="EMBL" id="PQA71613.1"/>
    </source>
</evidence>
<keyword evidence="4" id="KW-1185">Reference proteome</keyword>
<reference evidence="3 4" key="1">
    <citation type="submission" date="2018-02" db="EMBL/GenBank/DDBJ databases">
        <title>Draft genome sequence of Ochrobactrum oryzae found in Brazil.</title>
        <authorList>
            <person name="Cerdeira L."/>
            <person name="Andrade F."/>
            <person name="Zacariotto T."/>
            <person name="Barbosa B."/>
            <person name="Santos S."/>
            <person name="Cassetari V."/>
            <person name="Lincopan N."/>
        </authorList>
    </citation>
    <scope>NUCLEOTIDE SEQUENCE [LARGE SCALE GENOMIC DNA]</scope>
    <source>
        <strain evidence="3 4">OA447</strain>
    </source>
</reference>
<evidence type="ECO:0000256" key="2">
    <source>
        <dbReference type="SAM" id="MobiDB-lite"/>
    </source>
</evidence>
<dbReference type="SUPFAM" id="SSF51126">
    <property type="entry name" value="Pectin lyase-like"/>
    <property type="match status" value="3"/>
</dbReference>
<gene>
    <name evidence="3" type="ORF">C3731_21020</name>
</gene>
<dbReference type="Proteomes" id="UP000238493">
    <property type="component" value="Unassembled WGS sequence"/>
</dbReference>
<accession>A0A2S7IUC3</accession>
<feature type="non-terminal residue" evidence="3">
    <location>
        <position position="1"/>
    </location>
</feature>
<keyword evidence="1" id="KW-0732">Signal</keyword>
<dbReference type="InterPro" id="IPR013425">
    <property type="entry name" value="Autotrns_rpt"/>
</dbReference>
<dbReference type="EMBL" id="PTRC01000058">
    <property type="protein sequence ID" value="PQA71613.1"/>
    <property type="molecule type" value="Genomic_DNA"/>
</dbReference>
<evidence type="ECO:0000313" key="4">
    <source>
        <dbReference type="Proteomes" id="UP000238493"/>
    </source>
</evidence>
<protein>
    <recommendedName>
        <fullName evidence="5">Autotransporter outer membrane beta-barrel domain-containing protein</fullName>
    </recommendedName>
</protein>
<proteinExistence type="predicted"/>
<sequence length="1564" mass="152763">GYGGGAGQNAIGGAGQDGNGGKGADDGAVLGGAGGPVGATASTVRNFPSSSGGQIGGGIGGNGGHNGNAYGGGGGGAGLYYMDNTPLDFSWTLGLSIAGNYGGDAGRGALGSGAAGGGGAGVIFIGTTLDVPRGILMLGGTGGNGGLAGGGGGVGLSFSGQKLTLSGEIQAGGGGNGPNAGQGGGDGGTGLFIVSDNGQIDLTTRSSSGGATGGIRGGPGGNGGGMSGAGMIIAGNGNTVSNTGAIIGGQSYDPNDILHAGIGIVVNGNNNRIINSASITGGRVTVPVGFVAGNKAVAVAGAGNELELHAGYDVEGPVRSTGANNSIILGGSVDALFQPLQVTGYETNYDGFARYRKTGTSTWTVKYKAIDSGAWSIEAGRLILQDISDFSSADSITIDAAMDVSGISAGDTTFKRLMGATGGQLDMGAKNLDISNAQAGDDFGGVISGTGSVSINGNQVFSGNNTYSGVTALSAGTTLQLGNGGTAGNVAANITLGNATTLISNHAQNAPDTIIGGTISGGGTFKNQAGNTVFVHANTYSGGTAVLGGTLFIGNYGTSGSYVGDVDIASGGNLTIARSNAFILPGVISGSGAFTVDGGNVTITRANANFTGAVSVLQHGGSGVLALTGAGDLSQAAGVEVKGTFDISGVTANSSSIRSLSDGQTDTGRIHLGTKDINITDLAANARFNGIISGSGGLTIQKGSLSLGGSNSYSGATNIEQQASLRLTSDSIASSSLVTVDGGLVVETGAGSGARVKRLAGAASGQIALTGTNDTLTIGDAQSDEFKGVISGAGNLALEKGIQTLSGASTYTGTTTIASLAALHLAGNGSISSTAEVIADGTFDISAITAPEAAFGSLSGGTGGKVVLGAKSLRINAGLDHEFQGVISGGGGLTIAGGQQKLSGINSYTGTTAVLAGAELSIIGAGNISASTINNLLTVDGTFDVSAMNAGTIDAKRLVGTAGGHVNLGAKDFVIAAAQAGDDFAGIIDGSGRLELKGGTQVLSGSNSYTGTTTISGGTLIVNGNQTGATGTTTVRTNAALGGRGVIGGDVLVENAGRILVSDNSSGISKLTLNGNLTLVGGSAIDYDYGLSPNGNHAALSIHVKGNVDLDGTINVLNSSGVSFDPGIYNLIQYDGTKTGNPVEGNMPSPEFYLQTVVPHQINLINTKGMVLNYWDGGIITNHDNGVVDGGGGTWQAFGGNDNWTDMQGAINAGYVDNSFAIFQTKGGIVTVDDSHGAVSVSGIQFAADNYEIKGDAITLNGTSNTIRVGDGSANGLAFSATISADLDGNAELIKNDLGTLKLRGTNSYSGGTRVKNGILNVATDANLGAAAGAVTLDGGTLQFGQSFEMNRMVMLTVNDSAIDTMANTNTVNGVISGAGKLIKRGSGTLVLGEANSYSGATMIIEGMLALRGTGSVATSSMVNIADHGTFDISAASGSATVQRLTGGQESAVVLGGGELVIAAAQNDEFAGKISGAGGVTLSSGKQILTGDNTYTGRTAVSAGATLQLGAGGTTGSVVGDVTNDGMVVFNRSDNLIICGLKSGTGCLSNNGLGVLTLTGADSY</sequence>
<organism evidence="3 4">
    <name type="scientific">Brucella oryzae</name>
    <dbReference type="NCBI Taxonomy" id="335286"/>
    <lineage>
        <taxon>Bacteria</taxon>
        <taxon>Pseudomonadati</taxon>
        <taxon>Pseudomonadota</taxon>
        <taxon>Alphaproteobacteria</taxon>
        <taxon>Hyphomicrobiales</taxon>
        <taxon>Brucellaceae</taxon>
        <taxon>Brucella/Ochrobactrum group</taxon>
        <taxon>Brucella</taxon>
    </lineage>
</organism>
<dbReference type="Pfam" id="PF12951">
    <property type="entry name" value="PATR"/>
    <property type="match status" value="8"/>
</dbReference>
<feature type="compositionally biased region" description="Gly residues" evidence="2">
    <location>
        <begin position="1"/>
        <end position="22"/>
    </location>
</feature>
<name>A0A2S7IUC3_9HYPH</name>
<feature type="region of interest" description="Disordered" evidence="2">
    <location>
        <begin position="1"/>
        <end position="27"/>
    </location>
</feature>
<evidence type="ECO:0008006" key="5">
    <source>
        <dbReference type="Google" id="ProtNLM"/>
    </source>
</evidence>